<dbReference type="GeneID" id="27676584"/>
<keyword evidence="1" id="KW-1133">Transmembrane helix</keyword>
<evidence type="ECO:0000256" key="1">
    <source>
        <dbReference type="SAM" id="Phobius"/>
    </source>
</evidence>
<dbReference type="PhylomeDB" id="A0A0A2K9S9"/>
<protein>
    <submittedName>
        <fullName evidence="2">Uncharacterized protein</fullName>
    </submittedName>
</protein>
<sequence>MGNIVSVLRRPRVLPQITIVLTWVSPKDIVSLVQATKTLEFKRREFGNRVVIATSATDVPTTSSTDQPEEKDTEQIADRFPQGYIYYLQTKALDRPIHYKSHIRLIVLDPGQQIIAPGVQIMGPPARGFLVGLDPVLPPNLLQKINVCDNTLSGTQSLGYLLSGVDQFADWESSWGELIHWWLLLLRPYWFSIAFALVFVPLLITVLVIVFAR</sequence>
<proteinExistence type="predicted"/>
<evidence type="ECO:0000313" key="2">
    <source>
        <dbReference type="EMBL" id="KGO54402.1"/>
    </source>
</evidence>
<dbReference type="RefSeq" id="XP_016596870.1">
    <property type="nucleotide sequence ID" value="XM_016741165.1"/>
</dbReference>
<dbReference type="HOGENOM" id="CLU_088653_0_0_1"/>
<name>A0A0A2K9S9_PENEN</name>
<reference evidence="2 3" key="1">
    <citation type="journal article" date="2015" name="Mol. Plant Microbe Interact.">
        <title>Genome, transcriptome, and functional analyses of Penicillium expansum provide new insights into secondary metabolism and pathogenicity.</title>
        <authorList>
            <person name="Ballester A.R."/>
            <person name="Marcet-Houben M."/>
            <person name="Levin E."/>
            <person name="Sela N."/>
            <person name="Selma-Lazaro C."/>
            <person name="Carmona L."/>
            <person name="Wisniewski M."/>
            <person name="Droby S."/>
            <person name="Gonzalez-Candelas L."/>
            <person name="Gabaldon T."/>
        </authorList>
    </citation>
    <scope>NUCLEOTIDE SEQUENCE [LARGE SCALE GENOMIC DNA]</scope>
    <source>
        <strain evidence="2 3">MD-8</strain>
    </source>
</reference>
<dbReference type="VEuPathDB" id="FungiDB:PEXP_017500"/>
<dbReference type="EMBL" id="JQFZ01000229">
    <property type="protein sequence ID" value="KGO54402.1"/>
    <property type="molecule type" value="Genomic_DNA"/>
</dbReference>
<keyword evidence="3" id="KW-1185">Reference proteome</keyword>
<gene>
    <name evidence="2" type="ORF">PEX2_038900</name>
</gene>
<dbReference type="Proteomes" id="UP000030143">
    <property type="component" value="Unassembled WGS sequence"/>
</dbReference>
<dbReference type="OrthoDB" id="4356630at2759"/>
<evidence type="ECO:0000313" key="3">
    <source>
        <dbReference type="Proteomes" id="UP000030143"/>
    </source>
</evidence>
<feature type="transmembrane region" description="Helical" evidence="1">
    <location>
        <begin position="189"/>
        <end position="212"/>
    </location>
</feature>
<accession>A0A0A2K9S9</accession>
<keyword evidence="1" id="KW-0472">Membrane</keyword>
<keyword evidence="1" id="KW-0812">Transmembrane</keyword>
<comment type="caution">
    <text evidence="2">The sequence shown here is derived from an EMBL/GenBank/DDBJ whole genome shotgun (WGS) entry which is preliminary data.</text>
</comment>
<dbReference type="AlphaFoldDB" id="A0A0A2K9S9"/>
<organism evidence="2 3">
    <name type="scientific">Penicillium expansum</name>
    <name type="common">Blue mold rot fungus</name>
    <dbReference type="NCBI Taxonomy" id="27334"/>
    <lineage>
        <taxon>Eukaryota</taxon>
        <taxon>Fungi</taxon>
        <taxon>Dikarya</taxon>
        <taxon>Ascomycota</taxon>
        <taxon>Pezizomycotina</taxon>
        <taxon>Eurotiomycetes</taxon>
        <taxon>Eurotiomycetidae</taxon>
        <taxon>Eurotiales</taxon>
        <taxon>Aspergillaceae</taxon>
        <taxon>Penicillium</taxon>
    </lineage>
</organism>